<organism evidence="12 13">
    <name type="scientific">Coemansia brasiliensis</name>
    <dbReference type="NCBI Taxonomy" id="2650707"/>
    <lineage>
        <taxon>Eukaryota</taxon>
        <taxon>Fungi</taxon>
        <taxon>Fungi incertae sedis</taxon>
        <taxon>Zoopagomycota</taxon>
        <taxon>Kickxellomycotina</taxon>
        <taxon>Kickxellomycetes</taxon>
        <taxon>Kickxellales</taxon>
        <taxon>Kickxellaceae</taxon>
        <taxon>Coemansia</taxon>
    </lineage>
</organism>
<keyword evidence="13" id="KW-1185">Reference proteome</keyword>
<dbReference type="GO" id="GO:0006890">
    <property type="term" value="P:retrograde vesicle-mediated transport, Golgi to endoplasmic reticulum"/>
    <property type="evidence" value="ECO:0007669"/>
    <property type="project" value="UniProtKB-UniRule"/>
</dbReference>
<reference evidence="12" key="1">
    <citation type="submission" date="2022-07" db="EMBL/GenBank/DDBJ databases">
        <title>Phylogenomic reconstructions and comparative analyses of Kickxellomycotina fungi.</title>
        <authorList>
            <person name="Reynolds N.K."/>
            <person name="Stajich J.E."/>
            <person name="Barry K."/>
            <person name="Grigoriev I.V."/>
            <person name="Crous P."/>
            <person name="Smith M.E."/>
        </authorList>
    </citation>
    <scope>NUCLEOTIDE SEQUENCE</scope>
    <source>
        <strain evidence="12">NRRL 1566</strain>
    </source>
</reference>
<comment type="caution">
    <text evidence="12">The sequence shown here is derived from an EMBL/GenBank/DDBJ whole genome shotgun (WGS) entry which is preliminary data.</text>
</comment>
<dbReference type="GO" id="GO:0000139">
    <property type="term" value="C:Golgi membrane"/>
    <property type="evidence" value="ECO:0007669"/>
    <property type="project" value="UniProtKB-SubCell"/>
</dbReference>
<dbReference type="PANTHER" id="PTHR10805">
    <property type="entry name" value="COATOMER SUBUNIT EPSILON"/>
    <property type="match status" value="1"/>
</dbReference>
<accession>A0A9W8IB21</accession>
<keyword evidence="10 11" id="KW-0968">Cytoplasmic vesicle</keyword>
<dbReference type="AlphaFoldDB" id="A0A9W8IB21"/>
<evidence type="ECO:0000256" key="6">
    <source>
        <dbReference type="ARBA" id="ARBA00022892"/>
    </source>
</evidence>
<sequence>MSEIVDDFYTARNLLYLGAYTQCIANLTHLQVPSSLELEKESLKLRAYIGQQKYSAVLQELNSQAPLMQAIRQLALLKQQQQQQGSMSDETLLAITTEMDQLVENSDNLADAVFVAVAAQVYICAQKYDSAFKILHMHPKNLECVAMTVAGYLAICRVDLAQKFIEQVRVWSEDAPIAQLAEAWTDLFVGGAKYTEAYYIFEELAQASSARTKSLLNAMAVSKMHLAQYPEAMSLLQEAQQADGNDADVLANLLVCANHMGETLESKARYQDQLKQAAPSHPFVVEMEAKSAEFDTLAAQFAS</sequence>
<dbReference type="SUPFAM" id="SSF48452">
    <property type="entry name" value="TPR-like"/>
    <property type="match status" value="1"/>
</dbReference>
<evidence type="ECO:0000256" key="7">
    <source>
        <dbReference type="ARBA" id="ARBA00022927"/>
    </source>
</evidence>
<evidence type="ECO:0000256" key="11">
    <source>
        <dbReference type="PIRNR" id="PIRNR016478"/>
    </source>
</evidence>
<dbReference type="OrthoDB" id="310217at2759"/>
<proteinExistence type="inferred from homology"/>
<comment type="similarity">
    <text evidence="3 11">Belongs to the COPE family.</text>
</comment>
<dbReference type="GO" id="GO:0006888">
    <property type="term" value="P:endoplasmic reticulum to Golgi vesicle-mediated transport"/>
    <property type="evidence" value="ECO:0007669"/>
    <property type="project" value="TreeGrafter"/>
</dbReference>
<evidence type="ECO:0000256" key="1">
    <source>
        <dbReference type="ARBA" id="ARBA00004255"/>
    </source>
</evidence>
<dbReference type="GO" id="GO:0015031">
    <property type="term" value="P:protein transport"/>
    <property type="evidence" value="ECO:0007669"/>
    <property type="project" value="UniProtKB-UniRule"/>
</dbReference>
<evidence type="ECO:0000313" key="13">
    <source>
        <dbReference type="Proteomes" id="UP001139887"/>
    </source>
</evidence>
<dbReference type="PIRSF" id="PIRSF016478">
    <property type="entry name" value="Coatomer_esu"/>
    <property type="match status" value="1"/>
</dbReference>
<evidence type="ECO:0000256" key="4">
    <source>
        <dbReference type="ARBA" id="ARBA00022448"/>
    </source>
</evidence>
<evidence type="ECO:0000256" key="3">
    <source>
        <dbReference type="ARBA" id="ARBA00008827"/>
    </source>
</evidence>
<keyword evidence="9 11" id="KW-0472">Membrane</keyword>
<dbReference type="EMBL" id="JANBUW010000500">
    <property type="protein sequence ID" value="KAJ2846591.1"/>
    <property type="molecule type" value="Genomic_DNA"/>
</dbReference>
<dbReference type="GO" id="GO:0006891">
    <property type="term" value="P:intra-Golgi vesicle-mediated transport"/>
    <property type="evidence" value="ECO:0007669"/>
    <property type="project" value="TreeGrafter"/>
</dbReference>
<evidence type="ECO:0000256" key="5">
    <source>
        <dbReference type="ARBA" id="ARBA00022490"/>
    </source>
</evidence>
<evidence type="ECO:0000256" key="9">
    <source>
        <dbReference type="ARBA" id="ARBA00023136"/>
    </source>
</evidence>
<dbReference type="GO" id="GO:0030126">
    <property type="term" value="C:COPI vesicle coat"/>
    <property type="evidence" value="ECO:0007669"/>
    <property type="project" value="TreeGrafter"/>
</dbReference>
<evidence type="ECO:0000256" key="2">
    <source>
        <dbReference type="ARBA" id="ARBA00004347"/>
    </source>
</evidence>
<keyword evidence="6 11" id="KW-0931">ER-Golgi transport</keyword>
<gene>
    <name evidence="12" type="ORF">IWW36_004281</name>
</gene>
<dbReference type="InterPro" id="IPR011990">
    <property type="entry name" value="TPR-like_helical_dom_sf"/>
</dbReference>
<comment type="subcellular location">
    <subcellularLocation>
        <location evidence="2">Cytoplasmic vesicle</location>
        <location evidence="2">COPI-coated vesicle membrane</location>
        <topology evidence="2">Peripheral membrane protein</topology>
        <orientation evidence="2">Cytoplasmic side</orientation>
    </subcellularLocation>
    <subcellularLocation>
        <location evidence="1">Golgi apparatus membrane</location>
        <topology evidence="1">Peripheral membrane protein</topology>
        <orientation evidence="1">Cytoplasmic side</orientation>
    </subcellularLocation>
</comment>
<keyword evidence="8 11" id="KW-0333">Golgi apparatus</keyword>
<comment type="function">
    <text evidence="11">The coatomer is a cytosolic protein complex that binds to dilysine motifs and reversibly associates with Golgi non-clathrin-coated vesicles, which further mediate biosynthetic protein transport from the ER, via the Golgi up to the trans Golgi network. The coatomer complex is required for budding from Golgi membranes, and is essential for the retrograde Golgi-to-ER transport of dilysine-tagged proteins.</text>
</comment>
<dbReference type="Proteomes" id="UP001139887">
    <property type="component" value="Unassembled WGS sequence"/>
</dbReference>
<evidence type="ECO:0000256" key="10">
    <source>
        <dbReference type="ARBA" id="ARBA00023329"/>
    </source>
</evidence>
<evidence type="ECO:0000256" key="8">
    <source>
        <dbReference type="ARBA" id="ARBA00023034"/>
    </source>
</evidence>
<keyword evidence="7 11" id="KW-0653">Protein transport</keyword>
<dbReference type="GO" id="GO:0005198">
    <property type="term" value="F:structural molecule activity"/>
    <property type="evidence" value="ECO:0007669"/>
    <property type="project" value="UniProtKB-UniRule"/>
</dbReference>
<keyword evidence="4 11" id="KW-0813">Transport</keyword>
<keyword evidence="5 11" id="KW-0963">Cytoplasm</keyword>
<protein>
    <recommendedName>
        <fullName evidence="11">Coatomer subunit epsilon</fullName>
    </recommendedName>
</protein>
<name>A0A9W8IB21_9FUNG</name>
<dbReference type="PANTHER" id="PTHR10805:SF0">
    <property type="entry name" value="COATOMER SUBUNIT EPSILON"/>
    <property type="match status" value="1"/>
</dbReference>
<dbReference type="InterPro" id="IPR006822">
    <property type="entry name" value="Coatomer_esu"/>
</dbReference>
<dbReference type="Gene3D" id="1.25.40.10">
    <property type="entry name" value="Tetratricopeptide repeat domain"/>
    <property type="match status" value="1"/>
</dbReference>
<dbReference type="Pfam" id="PF04733">
    <property type="entry name" value="Coatomer_E"/>
    <property type="match status" value="1"/>
</dbReference>
<evidence type="ECO:0000313" key="12">
    <source>
        <dbReference type="EMBL" id="KAJ2846591.1"/>
    </source>
</evidence>